<dbReference type="AlphaFoldDB" id="A0A8D8PQB0"/>
<feature type="binding site" evidence="12">
    <location>
        <position position="248"/>
    </location>
    <ligand>
        <name>Mg(2+)</name>
        <dbReference type="ChEBI" id="CHEBI:18420"/>
        <label>1</label>
    </ligand>
</feature>
<keyword evidence="6 13" id="KW-0963">Cytoplasm</keyword>
<evidence type="ECO:0000256" key="4">
    <source>
        <dbReference type="ARBA" id="ARBA00011738"/>
    </source>
</evidence>
<feature type="binding site" evidence="12">
    <location>
        <position position="251"/>
    </location>
    <ligand>
        <name>Mg(2+)</name>
        <dbReference type="ChEBI" id="CHEBI:18420"/>
        <label>1</label>
    </ligand>
</feature>
<feature type="binding site" evidence="11">
    <location>
        <position position="159"/>
    </location>
    <ligand>
        <name>alpha-D-mannose 1-phosphate</name>
        <dbReference type="ChEBI" id="CHEBI:58409"/>
    </ligand>
</feature>
<keyword evidence="7 12" id="KW-0479">Metal-binding</keyword>
<organism evidence="15">
    <name type="scientific">Cacopsylla melanoneura</name>
    <dbReference type="NCBI Taxonomy" id="428564"/>
    <lineage>
        <taxon>Eukaryota</taxon>
        <taxon>Metazoa</taxon>
        <taxon>Ecdysozoa</taxon>
        <taxon>Arthropoda</taxon>
        <taxon>Hexapoda</taxon>
        <taxon>Insecta</taxon>
        <taxon>Pterygota</taxon>
        <taxon>Neoptera</taxon>
        <taxon>Paraneoptera</taxon>
        <taxon>Hemiptera</taxon>
        <taxon>Sternorrhyncha</taxon>
        <taxon>Psylloidea</taxon>
        <taxon>Psyllidae</taxon>
        <taxon>Psyllinae</taxon>
        <taxon>Cacopsylla</taxon>
    </lineage>
</organism>
<dbReference type="GO" id="GO:0004615">
    <property type="term" value="F:phosphomannomutase activity"/>
    <property type="evidence" value="ECO:0007669"/>
    <property type="project" value="UniProtKB-EC"/>
</dbReference>
<dbReference type="Pfam" id="PF03332">
    <property type="entry name" value="PMM"/>
    <property type="match status" value="1"/>
</dbReference>
<evidence type="ECO:0000256" key="3">
    <source>
        <dbReference type="ARBA" id="ARBA00009736"/>
    </source>
</evidence>
<dbReference type="EMBL" id="HBUF01217674">
    <property type="protein sequence ID" value="CAG6667924.1"/>
    <property type="molecule type" value="Transcribed_RNA"/>
</dbReference>
<accession>A0A8D8PQB0</accession>
<dbReference type="PANTHER" id="PTHR10466">
    <property type="entry name" value="PHOSPHOMANNOMUTASE"/>
    <property type="match status" value="1"/>
</dbReference>
<evidence type="ECO:0000256" key="12">
    <source>
        <dbReference type="PIRSR" id="PIRSR605002-3"/>
    </source>
</evidence>
<dbReference type="InterPro" id="IPR005002">
    <property type="entry name" value="PMM"/>
</dbReference>
<evidence type="ECO:0000313" key="15">
    <source>
        <dbReference type="EMBL" id="CAG6610134.1"/>
    </source>
</evidence>
<feature type="binding site" evidence="11">
    <location>
        <position position="148"/>
    </location>
    <ligand>
        <name>alpha-D-mannose 1-phosphate</name>
        <dbReference type="ChEBI" id="CHEBI:58409"/>
    </ligand>
</feature>
<comment type="similarity">
    <text evidence="3 13">Belongs to the eukaryotic PMM family.</text>
</comment>
<evidence type="ECO:0000256" key="5">
    <source>
        <dbReference type="ARBA" id="ARBA00012730"/>
    </source>
</evidence>
<feature type="binding site" evidence="12">
    <location>
        <position position="234"/>
    </location>
    <ligand>
        <name>Mg(2+)</name>
        <dbReference type="ChEBI" id="CHEBI:18420"/>
        <label>1</label>
    </ligand>
</feature>
<dbReference type="FunFam" id="3.30.1240.20:FF:000001">
    <property type="entry name" value="Phosphomannomutase"/>
    <property type="match status" value="1"/>
</dbReference>
<name>A0A8D8PQB0_9HEMI</name>
<dbReference type="EMBL" id="HBUF01370533">
    <property type="protein sequence ID" value="CAG6725944.1"/>
    <property type="molecule type" value="Transcribed_RNA"/>
</dbReference>
<protein>
    <recommendedName>
        <fullName evidence="5 13">Phosphomannomutase</fullName>
        <ecNumber evidence="5 13">5.4.2.8</ecNumber>
    </recommendedName>
</protein>
<comment type="function">
    <text evidence="13">Involved in the synthesis of the GDP-mannose and dolichol-phosphate-mannose required for a number of critical mannosyl transfer reactions.</text>
</comment>
<evidence type="ECO:0000256" key="6">
    <source>
        <dbReference type="ARBA" id="ARBA00022490"/>
    </source>
</evidence>
<proteinExistence type="inferred from homology"/>
<dbReference type="SFLD" id="SFLDF00445">
    <property type="entry name" value="alpha-phosphomannomutase"/>
    <property type="match status" value="1"/>
</dbReference>
<reference evidence="15" key="1">
    <citation type="submission" date="2021-05" db="EMBL/GenBank/DDBJ databases">
        <authorList>
            <person name="Alioto T."/>
            <person name="Alioto T."/>
            <person name="Gomez Garrido J."/>
        </authorList>
    </citation>
    <scope>NUCLEOTIDE SEQUENCE</scope>
</reference>
<dbReference type="GO" id="GO:0006013">
    <property type="term" value="P:mannose metabolic process"/>
    <property type="evidence" value="ECO:0007669"/>
    <property type="project" value="TreeGrafter"/>
</dbReference>
<comment type="pathway">
    <text evidence="2 13">Nucleotide-sugar biosynthesis; GDP-alpha-D-mannose biosynthesis; alpha-D-mannose 1-phosphate from D-fructose 6-phosphate: step 2/2.</text>
</comment>
<evidence type="ECO:0000256" key="10">
    <source>
        <dbReference type="PIRSR" id="PIRSR605002-1"/>
    </source>
</evidence>
<dbReference type="GO" id="GO:0005829">
    <property type="term" value="C:cytosol"/>
    <property type="evidence" value="ECO:0007669"/>
    <property type="project" value="TreeGrafter"/>
</dbReference>
<evidence type="ECO:0000256" key="8">
    <source>
        <dbReference type="ARBA" id="ARBA00022842"/>
    </source>
</evidence>
<dbReference type="PANTHER" id="PTHR10466:SF0">
    <property type="entry name" value="PHOSPHOMANNOMUTASE"/>
    <property type="match status" value="1"/>
</dbReference>
<comment type="subunit">
    <text evidence="4 13">Homodimer.</text>
</comment>
<dbReference type="EMBL" id="HBUF01217673">
    <property type="protein sequence ID" value="CAG6667923.1"/>
    <property type="molecule type" value="Transcribed_RNA"/>
</dbReference>
<feature type="binding site" evidence="11">
    <location>
        <position position="206"/>
    </location>
    <ligand>
        <name>alpha-D-mannose 1-phosphate</name>
        <dbReference type="ChEBI" id="CHEBI:58409"/>
    </ligand>
</feature>
<dbReference type="SFLD" id="SFLDG01140">
    <property type="entry name" value="C2.B:_Phosphomannomutase_and_P"/>
    <property type="match status" value="1"/>
</dbReference>
<evidence type="ECO:0000256" key="9">
    <source>
        <dbReference type="ARBA" id="ARBA00023235"/>
    </source>
</evidence>
<evidence type="ECO:0000256" key="14">
    <source>
        <dbReference type="SAM" id="SignalP"/>
    </source>
</evidence>
<dbReference type="GO" id="GO:0006487">
    <property type="term" value="P:protein N-linked glycosylation"/>
    <property type="evidence" value="ECO:0007669"/>
    <property type="project" value="TreeGrafter"/>
</dbReference>
<dbReference type="InterPro" id="IPR006379">
    <property type="entry name" value="HAD-SF_hydro_IIB"/>
</dbReference>
<evidence type="ECO:0000256" key="7">
    <source>
        <dbReference type="ARBA" id="ARBA00022723"/>
    </source>
</evidence>
<feature type="active site" description="Proton donor/acceptor" evidence="10">
    <location>
        <position position="37"/>
    </location>
</feature>
<feature type="binding site" evidence="11">
    <location>
        <position position="166"/>
    </location>
    <ligand>
        <name>alpha-D-mannose 1-phosphate</name>
        <dbReference type="ChEBI" id="CHEBI:58409"/>
    </ligand>
</feature>
<dbReference type="Gene3D" id="3.30.1240.20">
    <property type="match status" value="1"/>
</dbReference>
<dbReference type="EMBL" id="HBUF01217672">
    <property type="protein sequence ID" value="CAG6667922.1"/>
    <property type="molecule type" value="Transcribed_RNA"/>
</dbReference>
<evidence type="ECO:0000256" key="2">
    <source>
        <dbReference type="ARBA" id="ARBA00004699"/>
    </source>
</evidence>
<dbReference type="EC" id="5.4.2.8" evidence="5 13"/>
<feature type="chain" id="PRO_5033962528" description="Phosphomannomutase" evidence="14">
    <location>
        <begin position="19"/>
        <end position="273"/>
    </location>
</feature>
<dbReference type="CDD" id="cd02585">
    <property type="entry name" value="HAD_PMM"/>
    <property type="match status" value="1"/>
</dbReference>
<dbReference type="GO" id="GO:0046872">
    <property type="term" value="F:metal ion binding"/>
    <property type="evidence" value="ECO:0007669"/>
    <property type="project" value="UniProtKB-KW"/>
</dbReference>
<evidence type="ECO:0000256" key="1">
    <source>
        <dbReference type="ARBA" id="ARBA00004496"/>
    </source>
</evidence>
<keyword evidence="8 12" id="KW-0460">Magnesium</keyword>
<feature type="signal peptide" evidence="14">
    <location>
        <begin position="1"/>
        <end position="18"/>
    </location>
</feature>
<dbReference type="InterPro" id="IPR023214">
    <property type="entry name" value="HAD_sf"/>
</dbReference>
<feature type="binding site" evidence="12">
    <location>
        <position position="35"/>
    </location>
    <ligand>
        <name>Mg(2+)</name>
        <dbReference type="ChEBI" id="CHEBI:18420"/>
        <label>1</label>
    </ligand>
</feature>
<keyword evidence="14" id="KW-0732">Signal</keyword>
<dbReference type="Gene3D" id="3.40.50.1000">
    <property type="entry name" value="HAD superfamily/HAD-like"/>
    <property type="match status" value="1"/>
</dbReference>
<dbReference type="SFLD" id="SFLDG01143">
    <property type="entry name" value="C2.B.3:_Phosphomannomutase_Lik"/>
    <property type="match status" value="1"/>
</dbReference>
<evidence type="ECO:0000256" key="13">
    <source>
        <dbReference type="RuleBase" id="RU361118"/>
    </source>
</evidence>
<comment type="cofactor">
    <cofactor evidence="12">
        <name>Mg(2+)</name>
        <dbReference type="ChEBI" id="CHEBI:18420"/>
    </cofactor>
</comment>
<feature type="binding site" evidence="11">
    <location>
        <position position="44"/>
    </location>
    <ligand>
        <name>alpha-D-mannose 1-phosphate</name>
        <dbReference type="ChEBI" id="CHEBI:58409"/>
    </ligand>
</feature>
<dbReference type="EMBL" id="HBUF01017191">
    <property type="protein sequence ID" value="CAG6610134.1"/>
    <property type="molecule type" value="Transcribed_RNA"/>
</dbReference>
<dbReference type="InterPro" id="IPR036412">
    <property type="entry name" value="HAD-like_sf"/>
</dbReference>
<feature type="binding site" evidence="12">
    <location>
        <position position="246"/>
    </location>
    <ligand>
        <name>Mg(2+)</name>
        <dbReference type="ChEBI" id="CHEBI:18420"/>
        <label>1</label>
    </ligand>
</feature>
<dbReference type="UniPathway" id="UPA00126">
    <property type="reaction ID" value="UER00424"/>
</dbReference>
<sequence>MLRLRLTPVIQLFQVVTSSWCYIMTARSSRICLFDVDGTLTQPRQKAHQETLDFLLKSLKPVCQLGIVSGSDMKKVVEQVGGESVVEQFDYVFPENGLVAYKNGKLFDKKSIVDHMGEEKLQSFINYCLRHLSNVTLPFKRGNFIEFRTGLINVSPVGRSCTQEERDAFEKYDKEHHVRQTLIEKLKQDLPDIGLTYSIGGQISFDAFPNGFDKTYCLKYLEKEFPNQIYFFGDKTFPGGNDFEIFNDKRTSGHSVTSPQHTVQTLKELFALK</sequence>
<comment type="subcellular location">
    <subcellularLocation>
        <location evidence="1 13">Cytoplasm</location>
    </subcellularLocation>
</comment>
<feature type="active site" description="Nucleophile" evidence="10">
    <location>
        <position position="35"/>
    </location>
</feature>
<dbReference type="SUPFAM" id="SSF56784">
    <property type="entry name" value="HAD-like"/>
    <property type="match status" value="1"/>
</dbReference>
<feature type="binding site" evidence="12">
    <location>
        <position position="37"/>
    </location>
    <ligand>
        <name>Mg(2+)</name>
        <dbReference type="ChEBI" id="CHEBI:18420"/>
        <label>1</label>
    </ligand>
</feature>
<dbReference type="SFLD" id="SFLDS00003">
    <property type="entry name" value="Haloacid_Dehalogenase"/>
    <property type="match status" value="1"/>
</dbReference>
<dbReference type="InterPro" id="IPR043169">
    <property type="entry name" value="PMM_cap"/>
</dbReference>
<keyword evidence="9 13" id="KW-0413">Isomerase</keyword>
<comment type="catalytic activity">
    <reaction evidence="13">
        <text>alpha-D-mannose 1-phosphate = D-mannose 6-phosphate</text>
        <dbReference type="Rhea" id="RHEA:11140"/>
        <dbReference type="ChEBI" id="CHEBI:58409"/>
        <dbReference type="ChEBI" id="CHEBI:58735"/>
        <dbReference type="EC" id="5.4.2.8"/>
    </reaction>
</comment>
<evidence type="ECO:0000256" key="11">
    <source>
        <dbReference type="PIRSR" id="PIRSR605002-2"/>
    </source>
</evidence>
<feature type="binding site" evidence="11">
    <location>
        <position position="204"/>
    </location>
    <ligand>
        <name>alpha-D-mannose 1-phosphate</name>
        <dbReference type="ChEBI" id="CHEBI:58409"/>
    </ligand>
</feature>
<dbReference type="GO" id="GO:0009298">
    <property type="term" value="P:GDP-mannose biosynthetic process"/>
    <property type="evidence" value="ECO:0007669"/>
    <property type="project" value="UniProtKB-UniPathway"/>
</dbReference>
<dbReference type="NCBIfam" id="TIGR01484">
    <property type="entry name" value="HAD-SF-IIB"/>
    <property type="match status" value="1"/>
</dbReference>